<evidence type="ECO:0000313" key="4">
    <source>
        <dbReference type="Proteomes" id="UP000320762"/>
    </source>
</evidence>
<proteinExistence type="predicted"/>
<evidence type="ECO:0000259" key="2">
    <source>
        <dbReference type="PROSITE" id="PS50848"/>
    </source>
</evidence>
<dbReference type="CDD" id="cd00177">
    <property type="entry name" value="START"/>
    <property type="match status" value="1"/>
</dbReference>
<dbReference type="Proteomes" id="UP000320762">
    <property type="component" value="Unassembled WGS sequence"/>
</dbReference>
<comment type="caution">
    <text evidence="3">The sequence shown here is derived from an EMBL/GenBank/DDBJ whole genome shotgun (WGS) entry which is preliminary data.</text>
</comment>
<gene>
    <name evidence="3" type="ORF">BD626DRAFT_179652</name>
</gene>
<feature type="compositionally biased region" description="Low complexity" evidence="1">
    <location>
        <begin position="411"/>
        <end position="424"/>
    </location>
</feature>
<feature type="region of interest" description="Disordered" evidence="1">
    <location>
        <begin position="1193"/>
        <end position="1241"/>
    </location>
</feature>
<dbReference type="STRING" id="97359.A0A550C1W2"/>
<feature type="region of interest" description="Disordered" evidence="1">
    <location>
        <begin position="812"/>
        <end position="840"/>
    </location>
</feature>
<evidence type="ECO:0000256" key="1">
    <source>
        <dbReference type="SAM" id="MobiDB-lite"/>
    </source>
</evidence>
<feature type="region of interest" description="Disordered" evidence="1">
    <location>
        <begin position="1488"/>
        <end position="1543"/>
    </location>
</feature>
<dbReference type="InterPro" id="IPR002913">
    <property type="entry name" value="START_lipid-bd_dom"/>
</dbReference>
<evidence type="ECO:0000313" key="3">
    <source>
        <dbReference type="EMBL" id="TRM58793.1"/>
    </source>
</evidence>
<dbReference type="InterPro" id="IPR051213">
    <property type="entry name" value="START_lipid_transfer"/>
</dbReference>
<feature type="domain" description="START" evidence="2">
    <location>
        <begin position="469"/>
        <end position="637"/>
    </location>
</feature>
<organism evidence="3 4">
    <name type="scientific">Schizophyllum amplum</name>
    <dbReference type="NCBI Taxonomy" id="97359"/>
    <lineage>
        <taxon>Eukaryota</taxon>
        <taxon>Fungi</taxon>
        <taxon>Dikarya</taxon>
        <taxon>Basidiomycota</taxon>
        <taxon>Agaricomycotina</taxon>
        <taxon>Agaricomycetes</taxon>
        <taxon>Agaricomycetidae</taxon>
        <taxon>Agaricales</taxon>
        <taxon>Schizophyllaceae</taxon>
        <taxon>Schizophyllum</taxon>
    </lineage>
</organism>
<dbReference type="GO" id="GO:0005737">
    <property type="term" value="C:cytoplasm"/>
    <property type="evidence" value="ECO:0007669"/>
    <property type="project" value="UniProtKB-ARBA"/>
</dbReference>
<dbReference type="Pfam" id="PF01852">
    <property type="entry name" value="START"/>
    <property type="match status" value="2"/>
</dbReference>
<name>A0A550C1W2_9AGAR</name>
<feature type="region of interest" description="Disordered" evidence="1">
    <location>
        <begin position="1560"/>
        <end position="1616"/>
    </location>
</feature>
<reference evidence="3 4" key="1">
    <citation type="journal article" date="2019" name="New Phytol.">
        <title>Comparative genomics reveals unique wood-decay strategies and fruiting body development in the Schizophyllaceae.</title>
        <authorList>
            <person name="Almasi E."/>
            <person name="Sahu N."/>
            <person name="Krizsan K."/>
            <person name="Balint B."/>
            <person name="Kovacs G.M."/>
            <person name="Kiss B."/>
            <person name="Cseklye J."/>
            <person name="Drula E."/>
            <person name="Henrissat B."/>
            <person name="Nagy I."/>
            <person name="Chovatia M."/>
            <person name="Adam C."/>
            <person name="LaButti K."/>
            <person name="Lipzen A."/>
            <person name="Riley R."/>
            <person name="Grigoriev I.V."/>
            <person name="Nagy L.G."/>
        </authorList>
    </citation>
    <scope>NUCLEOTIDE SEQUENCE [LARGE SCALE GENOMIC DNA]</scope>
    <source>
        <strain evidence="3 4">NL-1724</strain>
    </source>
</reference>
<sequence>MSDGSRVRQSWYTALNDAESRFRQLLASPPSEWRRVQVNTDKSASGRKGKARASAIPEVEDVVVHRNSSNSGDDIFRLVLDVPAADETCSLSAWHAVLSTPEIRQEWDPAVDDAHIVELLDDRTRVTKTNFTLGWPASPRDAVMISRTLQDASTVIDLSTSLPRSPDEPAYLRPSPPFVRSHISLFAWCIQHVGSKVRMTCFWQHDLRSIWNFSTNAGMAQQLSTMTVGLLKAVVKRNTRVPKLVGFGLGVSVERVRFQLDREALTVDYSIIPEDDDPSPQQAHDLEELYAIREKRRLTRAIEWTLPHFEGWDVQVTTKASSEEVERLPWTANATRPSSSSLIVLRISHAPLEDDHSVLKVRVVLEISGPSSGLRLNGIPKPVDVIEERDPTPVPQSQPILQDVASAVTEVSAATTSSSTSNTSNLSDGPTPMQPQTKRTAAAEKSILSRVRRNYIYFSSLLQEPEAKWRRNTDARGVSVTQLDSIDPTLVVYRAEATFVGVGIWDLYSALVTPGARSYWDKQHEDATLLEDFNELTELWHWKVKPAWPVNGRDSVVLKTVYKSPKTIHVFMFSADDPHLFSNIPPPEPNIIRTQTDLQGWAIEALSPTTTSLTLLDQSDPKGWSNKTSIPTQMVNTVAGIGEYAIKCGGPPVVSRLSGARATDIRYDHEKQSFRLAYEVASARRAAGGGVELELRCDVETWAGSLDIVVDPPPQAIACLRRHRFSEEGGGLWLTLTHDAVYVDDERLLAIVRRGPGRERGLVLVNGTRIHVDVEDLPDAEVKTLAKKKRVKPTRIPLDQPPVFGAIRRRRAEWEGDSEATPASETGTATPAELPGKTAVPPVPATNAFARFFTYAVEQATATTQQTVAAISPTSASGEYATPSTSTLPMEYALKALAWAQESHAMFTSEGWALVSEKDMLIHRKMSGAISPAIPVHKGEKVIQGVSAEEIAAVITDLDCRKQWDDRFVSATKLQSFGMGCRTAFVVSRSNFPFRDRGFYVATVMGRAVIPPVLSRRSTSGEVTEQGSGPRNAIFCLSASFNASHASAFDAAKYNPYNLPIGRTFVDAWILETLDPYTKENYAIPSTRCARLVAVDYAGSMPSAVNAQINAELPRSILALEALMKNLVPSPLTRLPATGLVISDKKTEEPFIDAMWRLRRRDENRLLLDSNFSAEDRVYTSIFLVRQPRKSRAGIISADQTPRPSQLGPGSRRQSSAADRDRPQSAAEPMQSSPTLDGLPFMQSSLSTLTTASAASATAPTSSPKDVTTRARSASSAFTMKGEVRPSTDLLVAEFVVESKLYPSGYAVDVRSSTRASCLASMPGDCVALDKLKDASNLPNTDLPLHYTVHTMPSSPLHSSGLKTDDPTRHLVRMTLPTALYQVSTIQDPLTGETRTAPPKPQWLLDLEDGGFVLSVAVRPRGGGETKPTHIVSINGQDVDIVGEKESLTALGRDELLEDRALKMAVLTRISNEAHSFPEELTVPSAISDDLLDPNVPSPSAAVEADPVEDTDETMSMPGEEERAGTPQPESVDTPPDASTNNGLIGLLQSYQRSMSRFNLNFTSSGSSTKEPPGTPRTLSKTPHSSSSSLATIAHSKPRLEKRGSGQRITKQAAAPGRMHPTSTLIVVALVAFLLGSLLRSLLSPADFIYVAADIHDTPQNAQAYSGWREIKRLLEIKYLVGGYDFQVALVRRYAT</sequence>
<feature type="compositionally biased region" description="Polar residues" evidence="1">
    <location>
        <begin position="1560"/>
        <end position="1570"/>
    </location>
</feature>
<dbReference type="Gene3D" id="3.30.530.20">
    <property type="match status" value="3"/>
</dbReference>
<feature type="region of interest" description="Disordered" evidence="1">
    <location>
        <begin position="1252"/>
        <end position="1271"/>
    </location>
</feature>
<dbReference type="SUPFAM" id="SSF55961">
    <property type="entry name" value="Bet v1-like"/>
    <property type="match status" value="3"/>
</dbReference>
<dbReference type="PROSITE" id="PS50848">
    <property type="entry name" value="START"/>
    <property type="match status" value="1"/>
</dbReference>
<dbReference type="PANTHER" id="PTHR19308:SF54">
    <property type="entry name" value="START DOMAIN-CONTAINING PROTEIN"/>
    <property type="match status" value="1"/>
</dbReference>
<dbReference type="InterPro" id="IPR023393">
    <property type="entry name" value="START-like_dom_sf"/>
</dbReference>
<feature type="region of interest" description="Disordered" evidence="1">
    <location>
        <begin position="411"/>
        <end position="441"/>
    </location>
</feature>
<dbReference type="GO" id="GO:0008289">
    <property type="term" value="F:lipid binding"/>
    <property type="evidence" value="ECO:0007669"/>
    <property type="project" value="InterPro"/>
</dbReference>
<dbReference type="EMBL" id="VDMD01000033">
    <property type="protein sequence ID" value="TRM58793.1"/>
    <property type="molecule type" value="Genomic_DNA"/>
</dbReference>
<protein>
    <recommendedName>
        <fullName evidence="2">START domain-containing protein</fullName>
    </recommendedName>
</protein>
<feature type="compositionally biased region" description="Low complexity" evidence="1">
    <location>
        <begin position="1252"/>
        <end position="1264"/>
    </location>
</feature>
<keyword evidence="4" id="KW-1185">Reference proteome</keyword>
<accession>A0A550C1W2</accession>
<feature type="compositionally biased region" description="Low complexity" evidence="1">
    <location>
        <begin position="1579"/>
        <end position="1595"/>
    </location>
</feature>
<dbReference type="OrthoDB" id="196858at2759"/>
<dbReference type="PANTHER" id="PTHR19308">
    <property type="entry name" value="PHOSPHATIDYLCHOLINE TRANSFER PROTEIN"/>
    <property type="match status" value="1"/>
</dbReference>